<keyword evidence="3" id="KW-1185">Reference proteome</keyword>
<protein>
    <recommendedName>
        <fullName evidence="4">DUF3617 family protein</fullName>
    </recommendedName>
</protein>
<feature type="chain" id="PRO_5022789986" description="DUF3617 family protein" evidence="1">
    <location>
        <begin position="28"/>
        <end position="170"/>
    </location>
</feature>
<geneLocation type="plasmid" evidence="3">
    <name>pd4m1a</name>
</geneLocation>
<dbReference type="AlphaFoldDB" id="A0A5B8G1M9"/>
<evidence type="ECO:0000256" key="1">
    <source>
        <dbReference type="SAM" id="SignalP"/>
    </source>
</evidence>
<reference evidence="2 3" key="1">
    <citation type="submission" date="2019-06" db="EMBL/GenBank/DDBJ databases">
        <title>Genome sequence of Rhodobacteraceae bacterium D4M1.</title>
        <authorList>
            <person name="Cao J."/>
        </authorList>
    </citation>
    <scope>NUCLEOTIDE SEQUENCE [LARGE SCALE GENOMIC DNA]</scope>
    <source>
        <strain evidence="2 3">D4M1</strain>
        <plasmid evidence="3">pd4m1a</plasmid>
    </source>
</reference>
<organism evidence="2 3">
    <name type="scientific">Paroceanicella profunda</name>
    <dbReference type="NCBI Taxonomy" id="2579971"/>
    <lineage>
        <taxon>Bacteria</taxon>
        <taxon>Pseudomonadati</taxon>
        <taxon>Pseudomonadota</taxon>
        <taxon>Alphaproteobacteria</taxon>
        <taxon>Rhodobacterales</taxon>
        <taxon>Paracoccaceae</taxon>
        <taxon>Paroceanicella</taxon>
    </lineage>
</organism>
<dbReference type="EMBL" id="CP040819">
    <property type="protein sequence ID" value="QDL93934.1"/>
    <property type="molecule type" value="Genomic_DNA"/>
</dbReference>
<dbReference type="OrthoDB" id="9841646at2"/>
<keyword evidence="2" id="KW-0614">Plasmid</keyword>
<feature type="signal peptide" evidence="1">
    <location>
        <begin position="1"/>
        <end position="27"/>
    </location>
</feature>
<accession>A0A5B8G1M9</accession>
<proteinExistence type="predicted"/>
<evidence type="ECO:0008006" key="4">
    <source>
        <dbReference type="Google" id="ProtNLM"/>
    </source>
</evidence>
<name>A0A5B8G1M9_9RHOB</name>
<evidence type="ECO:0000313" key="3">
    <source>
        <dbReference type="Proteomes" id="UP000305888"/>
    </source>
</evidence>
<dbReference type="KEGG" id="ppru:FDP22_18840"/>
<gene>
    <name evidence="2" type="ORF">FDP22_18840</name>
</gene>
<keyword evidence="1" id="KW-0732">Signal</keyword>
<dbReference type="Proteomes" id="UP000305888">
    <property type="component" value="Plasmid pD4M1A"/>
</dbReference>
<sequence>MQFHRSFRRAVPLAALALISAAPFAAAQQTVTREQKQACVAAASREYSTSLGDIAVTGAELGPKGGAMVHLSVKGTLAHCRVSARDQVREIKSYGTEARDKPAPSDRATSRAQEQACVAAASRNRGVPVGQVDLVSSRPGSGSGAVVTLNVAGQRADCLVSANGQVSRIE</sequence>
<dbReference type="RefSeq" id="WP_138573717.1">
    <property type="nucleotide sequence ID" value="NZ_CP040819.1"/>
</dbReference>
<evidence type="ECO:0000313" key="2">
    <source>
        <dbReference type="EMBL" id="QDL93934.1"/>
    </source>
</evidence>